<evidence type="ECO:0000313" key="3">
    <source>
        <dbReference type="RefSeq" id="XP_034239365.1"/>
    </source>
</evidence>
<dbReference type="RefSeq" id="XP_034239365.1">
    <property type="nucleotide sequence ID" value="XM_034383474.1"/>
</dbReference>
<feature type="compositionally biased region" description="Acidic residues" evidence="1">
    <location>
        <begin position="25"/>
        <end position="39"/>
    </location>
</feature>
<dbReference type="KEGG" id="tpal:117644208"/>
<gene>
    <name evidence="3" type="primary">LOC117644208</name>
</gene>
<feature type="compositionally biased region" description="Basic residues" evidence="1">
    <location>
        <begin position="1"/>
        <end position="13"/>
    </location>
</feature>
<feature type="compositionally biased region" description="Basic and acidic residues" evidence="1">
    <location>
        <begin position="95"/>
        <end position="104"/>
    </location>
</feature>
<feature type="region of interest" description="Disordered" evidence="1">
    <location>
        <begin position="1"/>
        <end position="113"/>
    </location>
</feature>
<sequence>MKKKKVQKRKKRTKSTESNASTDEGLSDDQSPDGSDSDAEEKGQKKKHEKKTKSRKEGDKKKKDEQEHQSDETKPSSSKNTKEEKKRSHKKKEKKEKGKKKENSSDDEDLNSLNRQLKEMPQFLSIRDLVEGKPYKIMAFEHVNTKKGERIRLKLTDNAFKDKIAYVKKGKITSMERTRKYRAKLTDMQIKSRKEKDKIYRRNKRHLDKILHVP</sequence>
<evidence type="ECO:0000256" key="1">
    <source>
        <dbReference type="SAM" id="MobiDB-lite"/>
    </source>
</evidence>
<name>A0A6P8YQ26_THRPL</name>
<dbReference type="AlphaFoldDB" id="A0A6P8YQ26"/>
<accession>A0A6P8YQ26</accession>
<keyword evidence="2" id="KW-1185">Reference proteome</keyword>
<dbReference type="GeneID" id="117644208"/>
<reference evidence="3" key="1">
    <citation type="submission" date="2025-08" db="UniProtKB">
        <authorList>
            <consortium name="RefSeq"/>
        </authorList>
    </citation>
    <scope>IDENTIFICATION</scope>
    <source>
        <tissue evidence="3">Total insect</tissue>
    </source>
</reference>
<dbReference type="Proteomes" id="UP000515158">
    <property type="component" value="Unplaced"/>
</dbReference>
<proteinExistence type="predicted"/>
<organism evidence="3">
    <name type="scientific">Thrips palmi</name>
    <name type="common">Melon thrips</name>
    <dbReference type="NCBI Taxonomy" id="161013"/>
    <lineage>
        <taxon>Eukaryota</taxon>
        <taxon>Metazoa</taxon>
        <taxon>Ecdysozoa</taxon>
        <taxon>Arthropoda</taxon>
        <taxon>Hexapoda</taxon>
        <taxon>Insecta</taxon>
        <taxon>Pterygota</taxon>
        <taxon>Neoptera</taxon>
        <taxon>Paraneoptera</taxon>
        <taxon>Thysanoptera</taxon>
        <taxon>Terebrantia</taxon>
        <taxon>Thripoidea</taxon>
        <taxon>Thripidae</taxon>
        <taxon>Thrips</taxon>
    </lineage>
</organism>
<feature type="compositionally biased region" description="Basic residues" evidence="1">
    <location>
        <begin position="44"/>
        <end position="54"/>
    </location>
</feature>
<feature type="compositionally biased region" description="Basic and acidic residues" evidence="1">
    <location>
        <begin position="55"/>
        <end position="86"/>
    </location>
</feature>
<evidence type="ECO:0000313" key="2">
    <source>
        <dbReference type="Proteomes" id="UP000515158"/>
    </source>
</evidence>
<dbReference type="InParanoid" id="A0A6P8YQ26"/>
<protein>
    <submittedName>
        <fullName evidence="3">Nucleolar protein 58-like</fullName>
    </submittedName>
</protein>